<evidence type="ECO:0000313" key="1">
    <source>
        <dbReference type="EMBL" id="KAJ9057817.1"/>
    </source>
</evidence>
<dbReference type="Proteomes" id="UP001165960">
    <property type="component" value="Unassembled WGS sequence"/>
</dbReference>
<evidence type="ECO:0000313" key="2">
    <source>
        <dbReference type="Proteomes" id="UP001165960"/>
    </source>
</evidence>
<protein>
    <submittedName>
        <fullName evidence="1">Uncharacterized protein</fullName>
    </submittedName>
</protein>
<gene>
    <name evidence="1" type="ORF">DSO57_1019137</name>
</gene>
<proteinExistence type="predicted"/>
<comment type="caution">
    <text evidence="1">The sequence shown here is derived from an EMBL/GenBank/DDBJ whole genome shotgun (WGS) entry which is preliminary data.</text>
</comment>
<dbReference type="EMBL" id="QTSX02005765">
    <property type="protein sequence ID" value="KAJ9057817.1"/>
    <property type="molecule type" value="Genomic_DNA"/>
</dbReference>
<organism evidence="1 2">
    <name type="scientific">Entomophthora muscae</name>
    <dbReference type="NCBI Taxonomy" id="34485"/>
    <lineage>
        <taxon>Eukaryota</taxon>
        <taxon>Fungi</taxon>
        <taxon>Fungi incertae sedis</taxon>
        <taxon>Zoopagomycota</taxon>
        <taxon>Entomophthoromycotina</taxon>
        <taxon>Entomophthoromycetes</taxon>
        <taxon>Entomophthorales</taxon>
        <taxon>Entomophthoraceae</taxon>
        <taxon>Entomophthora</taxon>
    </lineage>
</organism>
<name>A0ACC2S610_9FUNG</name>
<keyword evidence="2" id="KW-1185">Reference proteome</keyword>
<accession>A0ACC2S610</accession>
<sequence>MQLISLLLVSLVQGASLKNSNKATVRFSERTKDVETSKRIVFRQGFQWAGGDDFNAHYRSTAPPFLNEVCDSPSFLTDDFERCLSVSSRNYRFGDPVIVNSPEPCLTSTCVATVSKTITQNVEMHSERDDGSYFATKLAFKFIPGNLHFAISARSKAGVSFPFKGPGVATISFKPICYMLNGTSTNISGIWFTKSVVESKGSICIPLTLADGSLDGIYEIKVSNLA</sequence>
<reference evidence="1" key="1">
    <citation type="submission" date="2022-04" db="EMBL/GenBank/DDBJ databases">
        <title>Genome of the entomopathogenic fungus Entomophthora muscae.</title>
        <authorList>
            <person name="Elya C."/>
            <person name="Lovett B.R."/>
            <person name="Lee E."/>
            <person name="Macias A.M."/>
            <person name="Hajek A.E."/>
            <person name="De Bivort B.L."/>
            <person name="Kasson M.T."/>
            <person name="De Fine Licht H.H."/>
            <person name="Stajich J.E."/>
        </authorList>
    </citation>
    <scope>NUCLEOTIDE SEQUENCE</scope>
    <source>
        <strain evidence="1">Berkeley</strain>
    </source>
</reference>